<keyword evidence="2" id="KW-0677">Repeat</keyword>
<dbReference type="InterPro" id="IPR029006">
    <property type="entry name" value="ADF-H/Gelsolin-like_dom_sf"/>
</dbReference>
<evidence type="ECO:0000256" key="3">
    <source>
        <dbReference type="SAM" id="MobiDB-lite"/>
    </source>
</evidence>
<dbReference type="PANTHER" id="PTHR11977">
    <property type="entry name" value="VILLIN"/>
    <property type="match status" value="1"/>
</dbReference>
<protein>
    <submittedName>
        <fullName evidence="4">Uncharacterized protein</fullName>
    </submittedName>
</protein>
<dbReference type="AlphaFoldDB" id="A0A9D4XYG7"/>
<organism evidence="4 5">
    <name type="scientific">Pisum sativum</name>
    <name type="common">Garden pea</name>
    <name type="synonym">Lathyrus oleraceus</name>
    <dbReference type="NCBI Taxonomy" id="3888"/>
    <lineage>
        <taxon>Eukaryota</taxon>
        <taxon>Viridiplantae</taxon>
        <taxon>Streptophyta</taxon>
        <taxon>Embryophyta</taxon>
        <taxon>Tracheophyta</taxon>
        <taxon>Spermatophyta</taxon>
        <taxon>Magnoliopsida</taxon>
        <taxon>eudicotyledons</taxon>
        <taxon>Gunneridae</taxon>
        <taxon>Pentapetalae</taxon>
        <taxon>rosids</taxon>
        <taxon>fabids</taxon>
        <taxon>Fabales</taxon>
        <taxon>Fabaceae</taxon>
        <taxon>Papilionoideae</taxon>
        <taxon>50 kb inversion clade</taxon>
        <taxon>NPAAA clade</taxon>
        <taxon>Hologalegina</taxon>
        <taxon>IRL clade</taxon>
        <taxon>Fabeae</taxon>
        <taxon>Lathyrus</taxon>
    </lineage>
</organism>
<dbReference type="Gene3D" id="1.10.560.10">
    <property type="entry name" value="GroEL-like equatorial domain"/>
    <property type="match status" value="1"/>
</dbReference>
<dbReference type="EMBL" id="JAMSHJ010000003">
    <property type="protein sequence ID" value="KAI5427510.1"/>
    <property type="molecule type" value="Genomic_DNA"/>
</dbReference>
<dbReference type="GO" id="GO:0051015">
    <property type="term" value="F:actin filament binding"/>
    <property type="evidence" value="ECO:0007669"/>
    <property type="project" value="InterPro"/>
</dbReference>
<gene>
    <name evidence="4" type="ORF">KIW84_032787</name>
</gene>
<dbReference type="PROSITE" id="PS00751">
    <property type="entry name" value="TCP1_2"/>
    <property type="match status" value="1"/>
</dbReference>
<dbReference type="InterPro" id="IPR002423">
    <property type="entry name" value="Cpn60/GroEL/TCP-1"/>
</dbReference>
<proteinExistence type="inferred from homology"/>
<dbReference type="InterPro" id="IPR007122">
    <property type="entry name" value="Villin/Gelsolin"/>
</dbReference>
<dbReference type="GO" id="GO:0005524">
    <property type="term" value="F:ATP binding"/>
    <property type="evidence" value="ECO:0007669"/>
    <property type="project" value="InterPro"/>
</dbReference>
<keyword evidence="5" id="KW-1185">Reference proteome</keyword>
<reference evidence="4 5" key="1">
    <citation type="journal article" date="2022" name="Nat. Genet.">
        <title>Improved pea reference genome and pan-genome highlight genomic features and evolutionary characteristics.</title>
        <authorList>
            <person name="Yang T."/>
            <person name="Liu R."/>
            <person name="Luo Y."/>
            <person name="Hu S."/>
            <person name="Wang D."/>
            <person name="Wang C."/>
            <person name="Pandey M.K."/>
            <person name="Ge S."/>
            <person name="Xu Q."/>
            <person name="Li N."/>
            <person name="Li G."/>
            <person name="Huang Y."/>
            <person name="Saxena R.K."/>
            <person name="Ji Y."/>
            <person name="Li M."/>
            <person name="Yan X."/>
            <person name="He Y."/>
            <person name="Liu Y."/>
            <person name="Wang X."/>
            <person name="Xiang C."/>
            <person name="Varshney R.K."/>
            <person name="Ding H."/>
            <person name="Gao S."/>
            <person name="Zong X."/>
        </authorList>
    </citation>
    <scope>NUCLEOTIDE SEQUENCE [LARGE SCALE GENOMIC DNA]</scope>
    <source>
        <strain evidence="4 5">cv. Zhongwan 6</strain>
    </source>
</reference>
<comment type="caution">
    <text evidence="4">The sequence shown here is derived from an EMBL/GenBank/DDBJ whole genome shotgun (WGS) entry which is preliminary data.</text>
</comment>
<dbReference type="InterPro" id="IPR002194">
    <property type="entry name" value="Chaperonin_TCP-1_CS"/>
</dbReference>
<evidence type="ECO:0000256" key="2">
    <source>
        <dbReference type="ARBA" id="ARBA00022737"/>
    </source>
</evidence>
<dbReference type="GO" id="GO:0016887">
    <property type="term" value="F:ATP hydrolysis activity"/>
    <property type="evidence" value="ECO:0007669"/>
    <property type="project" value="InterPro"/>
</dbReference>
<dbReference type="GO" id="GO:0051014">
    <property type="term" value="P:actin filament severing"/>
    <property type="evidence" value="ECO:0007669"/>
    <property type="project" value="TreeGrafter"/>
</dbReference>
<dbReference type="Pfam" id="PF00118">
    <property type="entry name" value="Cpn60_TCP1"/>
    <property type="match status" value="1"/>
</dbReference>
<dbReference type="SUPFAM" id="SSF55753">
    <property type="entry name" value="Actin depolymerizing proteins"/>
    <property type="match status" value="1"/>
</dbReference>
<dbReference type="SUPFAM" id="SSF48592">
    <property type="entry name" value="GroEL equatorial domain-like"/>
    <property type="match status" value="1"/>
</dbReference>
<dbReference type="SMART" id="SM00262">
    <property type="entry name" value="GEL"/>
    <property type="match status" value="1"/>
</dbReference>
<dbReference type="Proteomes" id="UP001058974">
    <property type="component" value="Chromosome 3"/>
</dbReference>
<dbReference type="GO" id="GO:0006457">
    <property type="term" value="P:protein folding"/>
    <property type="evidence" value="ECO:0007669"/>
    <property type="project" value="InterPro"/>
</dbReference>
<dbReference type="Gramene" id="Psat03G0278700-T1">
    <property type="protein sequence ID" value="KAI5427510.1"/>
    <property type="gene ID" value="KIW84_032787"/>
</dbReference>
<dbReference type="PRINTS" id="PR00597">
    <property type="entry name" value="GELSOLIN"/>
</dbReference>
<evidence type="ECO:0000313" key="4">
    <source>
        <dbReference type="EMBL" id="KAI5427510.1"/>
    </source>
</evidence>
<sequence>MAHHKPQPSPLTGEANMVGFNSQSSYGMQSMLKEGHKHLSDLDEAVLKNTDACNQLSIITRTSLGPNEMNEMVINHLDKLFVTNDAATIVNELEVQHPAAKILVLASKGSGPDNMQAIQVEPVASSLNSSYCYILHNGLAVFTWSGSNTSAKDQELVERMLDLIKPNLQSKPQREGTESEQFSDLLGGKSEYPSQEISKEAESDPHLFCCNSQKENIFFWVGQEVDTLVQQCKSDEEIVVVFQTNPYAHLTPGQLFEIPPLFQNSLPEAKSMVHQMTDHSSQNNVQFSHPSKQPKLQHQRQQTQPGLLSKTFYHVRLPSTTTNNQLSASGCSIRTVAMGIAPSIITGDVPSCSTSLSTNNCARALPLAASSHTLMSTIGNAMTQSAVKILSQSSNANLVKHVQPNYQVKPGLNISENHNQGNFYPQTCLNGGVVQTDCLDTSSSTTSVFLS</sequence>
<dbReference type="Gene3D" id="3.40.20.10">
    <property type="entry name" value="Severin"/>
    <property type="match status" value="1"/>
</dbReference>
<dbReference type="InterPro" id="IPR027413">
    <property type="entry name" value="GROEL-like_equatorial_sf"/>
</dbReference>
<accession>A0A9D4XYG7</accession>
<evidence type="ECO:0000256" key="1">
    <source>
        <dbReference type="ARBA" id="ARBA00008020"/>
    </source>
</evidence>
<dbReference type="FunFam" id="3.40.20.10:FF:000001">
    <property type="entry name" value="Gelsolin"/>
    <property type="match status" value="1"/>
</dbReference>
<evidence type="ECO:0000313" key="5">
    <source>
        <dbReference type="Proteomes" id="UP001058974"/>
    </source>
</evidence>
<dbReference type="PANTHER" id="PTHR11977:SF120">
    <property type="entry name" value="ACTIN FILAMENT BUNDLING PROTEIN P-115-ABP"/>
    <property type="match status" value="1"/>
</dbReference>
<dbReference type="GO" id="GO:0051082">
    <property type="term" value="F:unfolded protein binding"/>
    <property type="evidence" value="ECO:0007669"/>
    <property type="project" value="InterPro"/>
</dbReference>
<comment type="similarity">
    <text evidence="1">Belongs to the TCP-1 chaperonin family.</text>
</comment>
<feature type="region of interest" description="Disordered" evidence="3">
    <location>
        <begin position="167"/>
        <end position="189"/>
    </location>
</feature>
<dbReference type="CDD" id="cd11288">
    <property type="entry name" value="gelsolin_S5_like"/>
    <property type="match status" value="1"/>
</dbReference>
<name>A0A9D4XYG7_PEA</name>